<dbReference type="EMBL" id="JAQSIO010000005">
    <property type="protein sequence ID" value="MDD0815956.1"/>
    <property type="molecule type" value="Genomic_DNA"/>
</dbReference>
<dbReference type="Pfam" id="PF03476">
    <property type="entry name" value="MOSC_N"/>
    <property type="match status" value="1"/>
</dbReference>
<accession>A0ABT5MLC0</accession>
<comment type="caution">
    <text evidence="2">The sequence shown here is derived from an EMBL/GenBank/DDBJ whole genome shotgun (WGS) entry which is preliminary data.</text>
</comment>
<feature type="domain" description="MOSC" evidence="1">
    <location>
        <begin position="128"/>
        <end position="287"/>
    </location>
</feature>
<dbReference type="SUPFAM" id="SSF141673">
    <property type="entry name" value="MOSC N-terminal domain-like"/>
    <property type="match status" value="1"/>
</dbReference>
<reference evidence="2 3" key="1">
    <citation type="submission" date="2023-02" db="EMBL/GenBank/DDBJ databases">
        <title>Bacterial whole genome sequence for Curvibacter sp. HBC28.</title>
        <authorList>
            <person name="Le V."/>
            <person name="Ko S.-R."/>
            <person name="Ahn C.-Y."/>
            <person name="Oh H.-M."/>
        </authorList>
    </citation>
    <scope>NUCLEOTIDE SEQUENCE [LARGE SCALE GENOMIC DNA]</scope>
    <source>
        <strain evidence="2 3">HBC28</strain>
    </source>
</reference>
<name>A0ABT5MLC0_9BURK</name>
<protein>
    <submittedName>
        <fullName evidence="2">MOSC N-terminal beta barrel domain-containing protein</fullName>
    </submittedName>
</protein>
<proteinExistence type="predicted"/>
<dbReference type="RefSeq" id="WP_273927647.1">
    <property type="nucleotide sequence ID" value="NZ_JAQSIO010000005.1"/>
</dbReference>
<dbReference type="PANTHER" id="PTHR14237">
    <property type="entry name" value="MOLYBDOPTERIN COFACTOR SULFURASE MOSC"/>
    <property type="match status" value="1"/>
</dbReference>
<gene>
    <name evidence="2" type="ORF">PSQ39_15065</name>
</gene>
<dbReference type="Proteomes" id="UP001528672">
    <property type="component" value="Unassembled WGS sequence"/>
</dbReference>
<dbReference type="InterPro" id="IPR005302">
    <property type="entry name" value="MoCF_Sase_C"/>
</dbReference>
<evidence type="ECO:0000313" key="3">
    <source>
        <dbReference type="Proteomes" id="UP001528672"/>
    </source>
</evidence>
<dbReference type="PROSITE" id="PS51340">
    <property type="entry name" value="MOSC"/>
    <property type="match status" value="1"/>
</dbReference>
<evidence type="ECO:0000259" key="1">
    <source>
        <dbReference type="PROSITE" id="PS51340"/>
    </source>
</evidence>
<dbReference type="Pfam" id="PF03473">
    <property type="entry name" value="MOSC"/>
    <property type="match status" value="1"/>
</dbReference>
<dbReference type="SUPFAM" id="SSF50800">
    <property type="entry name" value="PK beta-barrel domain-like"/>
    <property type="match status" value="1"/>
</dbReference>
<sequence>MADLTPEQGDVQGVIARLFVHPVKSCAAVEVQEAWLLDTGLELDRAWMVVDPEGAFVTQRELPRMALIRPQLKTYEMVLRAPGMLALHVAIDEVEAPVSVQVWDDQVKAFDMGAVAAQWFTDFLGRPLRLVRFDPEQQRLSSLKWTGGVAAPNQFSDGFPVLLSSEASVADLNERLAAAGHAPVGVERFRANVVLGGFEAFDEERLEDLYIGTEDGPSVLRPVKPCARCPIPDIDPQSAQSSPEVGDTLRGFRSDDRVGGAITFGMNAIVTEGAERIVRVGQPVWGRYRFD</sequence>
<dbReference type="PANTHER" id="PTHR14237:SF19">
    <property type="entry name" value="MITOCHONDRIAL AMIDOXIME REDUCING COMPONENT 1"/>
    <property type="match status" value="1"/>
</dbReference>
<dbReference type="InterPro" id="IPR011037">
    <property type="entry name" value="Pyrv_Knase-like_insert_dom_sf"/>
</dbReference>
<organism evidence="2 3">
    <name type="scientific">Curvibacter microcysteis</name>
    <dbReference type="NCBI Taxonomy" id="3026419"/>
    <lineage>
        <taxon>Bacteria</taxon>
        <taxon>Pseudomonadati</taxon>
        <taxon>Pseudomonadota</taxon>
        <taxon>Betaproteobacteria</taxon>
        <taxon>Burkholderiales</taxon>
        <taxon>Comamonadaceae</taxon>
        <taxon>Curvibacter</taxon>
    </lineage>
</organism>
<dbReference type="InterPro" id="IPR005303">
    <property type="entry name" value="MOCOS_middle"/>
</dbReference>
<evidence type="ECO:0000313" key="2">
    <source>
        <dbReference type="EMBL" id="MDD0815956.1"/>
    </source>
</evidence>
<keyword evidence="3" id="KW-1185">Reference proteome</keyword>